<dbReference type="Proteomes" id="UP000249590">
    <property type="component" value="Unassembled WGS sequence"/>
</dbReference>
<dbReference type="SUPFAM" id="SSF48179">
    <property type="entry name" value="6-phosphogluconate dehydrogenase C-terminal domain-like"/>
    <property type="match status" value="1"/>
</dbReference>
<evidence type="ECO:0000256" key="1">
    <source>
        <dbReference type="ARBA" id="ARBA00023002"/>
    </source>
</evidence>
<dbReference type="InterPro" id="IPR003099">
    <property type="entry name" value="Prephen_DH"/>
</dbReference>
<dbReference type="GO" id="GO:0070403">
    <property type="term" value="F:NAD+ binding"/>
    <property type="evidence" value="ECO:0007669"/>
    <property type="project" value="InterPro"/>
</dbReference>
<dbReference type="Gene3D" id="3.40.50.720">
    <property type="entry name" value="NAD(P)-binding Rossmann-like Domain"/>
    <property type="match status" value="1"/>
</dbReference>
<sequence length="255" mass="27423">MLYRPPSITIIGFGAFGRLVAAVLASHARVSVYDQSPDAWSAASALGFEVIASTKEISTDIVVLAVPVQSLSEVLLDIAPLLRPGQVVVDVCSIKEEPARMMRQLLPPHVEVLASHPMFGPGSVKNGVAGAQIVLCPVRGTRWRAFAVFLRRTLGLEVIVTTPEEHDRQAAMTQGLTHLLARAFQALGERPRIRTRSFDLILEALAMVTNDAPEIYEAVTRGNRHVDPLRQDLLRALASLGKAPESAAAADAAGQ</sequence>
<dbReference type="PROSITE" id="PS51176">
    <property type="entry name" value="PDH_ADH"/>
    <property type="match status" value="1"/>
</dbReference>
<protein>
    <submittedName>
        <fullName evidence="3">Prephenate dehydrogenase/arogenate dehydrogenase family protein</fullName>
    </submittedName>
</protein>
<keyword evidence="4" id="KW-1185">Reference proteome</keyword>
<reference evidence="3 4" key="1">
    <citation type="submission" date="2018-05" db="EMBL/GenBank/DDBJ databases">
        <title>Acuticoccus sediminis sp. nov., isolated from deep-sea sediment of Indian Ocean.</title>
        <authorList>
            <person name="Liu X."/>
            <person name="Lai Q."/>
            <person name="Du Y."/>
            <person name="Sun F."/>
            <person name="Zhang X."/>
            <person name="Wang S."/>
            <person name="Shao Z."/>
        </authorList>
    </citation>
    <scope>NUCLEOTIDE SEQUENCE [LARGE SCALE GENOMIC DNA]</scope>
    <source>
        <strain evidence="3 4">PTG4-2</strain>
    </source>
</reference>
<keyword evidence="1" id="KW-0560">Oxidoreductase</keyword>
<dbReference type="PANTHER" id="PTHR21363:SF0">
    <property type="entry name" value="PREPHENATE DEHYDROGENASE [NADP(+)]"/>
    <property type="match status" value="1"/>
</dbReference>
<dbReference type="Pfam" id="PF02153">
    <property type="entry name" value="PDH_N"/>
    <property type="match status" value="1"/>
</dbReference>
<dbReference type="GO" id="GO:0008977">
    <property type="term" value="F:prephenate dehydrogenase (NAD+) activity"/>
    <property type="evidence" value="ECO:0007669"/>
    <property type="project" value="InterPro"/>
</dbReference>
<dbReference type="InterPro" id="IPR008927">
    <property type="entry name" value="6-PGluconate_DH-like_C_sf"/>
</dbReference>
<dbReference type="InterPro" id="IPR036291">
    <property type="entry name" value="NAD(P)-bd_dom_sf"/>
</dbReference>
<comment type="caution">
    <text evidence="3">The sequence shown here is derived from an EMBL/GenBank/DDBJ whole genome shotgun (WGS) entry which is preliminary data.</text>
</comment>
<dbReference type="GO" id="GO:0004665">
    <property type="term" value="F:prephenate dehydrogenase (NADP+) activity"/>
    <property type="evidence" value="ECO:0007669"/>
    <property type="project" value="InterPro"/>
</dbReference>
<feature type="domain" description="Prephenate/arogenate dehydrogenase" evidence="2">
    <location>
        <begin position="6"/>
        <end position="255"/>
    </location>
</feature>
<dbReference type="OrthoDB" id="9800497at2"/>
<accession>A0A8B2NSX1</accession>
<dbReference type="SUPFAM" id="SSF51735">
    <property type="entry name" value="NAD(P)-binding Rossmann-fold domains"/>
    <property type="match status" value="1"/>
</dbReference>
<name>A0A8B2NSX1_9HYPH</name>
<dbReference type="PANTHER" id="PTHR21363">
    <property type="entry name" value="PREPHENATE DEHYDROGENASE"/>
    <property type="match status" value="1"/>
</dbReference>
<evidence type="ECO:0000313" key="4">
    <source>
        <dbReference type="Proteomes" id="UP000249590"/>
    </source>
</evidence>
<evidence type="ECO:0000259" key="2">
    <source>
        <dbReference type="PROSITE" id="PS51176"/>
    </source>
</evidence>
<dbReference type="GO" id="GO:0006571">
    <property type="term" value="P:tyrosine biosynthetic process"/>
    <property type="evidence" value="ECO:0007669"/>
    <property type="project" value="InterPro"/>
</dbReference>
<organism evidence="3 4">
    <name type="scientific">Acuticoccus sediminis</name>
    <dbReference type="NCBI Taxonomy" id="2184697"/>
    <lineage>
        <taxon>Bacteria</taxon>
        <taxon>Pseudomonadati</taxon>
        <taxon>Pseudomonadota</taxon>
        <taxon>Alphaproteobacteria</taxon>
        <taxon>Hyphomicrobiales</taxon>
        <taxon>Amorphaceae</taxon>
        <taxon>Acuticoccus</taxon>
    </lineage>
</organism>
<dbReference type="EMBL" id="QHHQ01000007">
    <property type="protein sequence ID" value="RAH98472.1"/>
    <property type="molecule type" value="Genomic_DNA"/>
</dbReference>
<dbReference type="InterPro" id="IPR046826">
    <property type="entry name" value="PDH_N"/>
</dbReference>
<proteinExistence type="predicted"/>
<evidence type="ECO:0000313" key="3">
    <source>
        <dbReference type="EMBL" id="RAH98472.1"/>
    </source>
</evidence>
<dbReference type="AlphaFoldDB" id="A0A8B2NSX1"/>
<dbReference type="InterPro" id="IPR050812">
    <property type="entry name" value="Preph/Arog_dehydrog"/>
</dbReference>
<gene>
    <name evidence="3" type="ORF">DLJ53_27275</name>
</gene>